<evidence type="ECO:0000259" key="4">
    <source>
        <dbReference type="PROSITE" id="PS50110"/>
    </source>
</evidence>
<dbReference type="Proteomes" id="UP000095621">
    <property type="component" value="Unassembled WGS sequence"/>
</dbReference>
<accession>A0A174YUN4</accession>
<feature type="domain" description="Response regulatory" evidence="4">
    <location>
        <begin position="4"/>
        <end position="123"/>
    </location>
</feature>
<dbReference type="SMART" id="SM00850">
    <property type="entry name" value="LytTR"/>
    <property type="match status" value="1"/>
</dbReference>
<dbReference type="InterPro" id="IPR007492">
    <property type="entry name" value="LytTR_DNA-bd_dom"/>
</dbReference>
<dbReference type="AlphaFoldDB" id="A0A174YUN4"/>
<keyword evidence="3" id="KW-0597">Phosphoprotein</keyword>
<feature type="domain" description="HTH LytTR-type" evidence="5">
    <location>
        <begin position="132"/>
        <end position="224"/>
    </location>
</feature>
<dbReference type="Gene3D" id="2.40.50.1020">
    <property type="entry name" value="LytTr DNA-binding domain"/>
    <property type="match status" value="1"/>
</dbReference>
<dbReference type="GO" id="GO:0000156">
    <property type="term" value="F:phosphorelay response regulator activity"/>
    <property type="evidence" value="ECO:0007669"/>
    <property type="project" value="InterPro"/>
</dbReference>
<sequence length="243" mass="28282">MGYTIAICDDDKNMADKLTVSLKNEFMKAGRNDVIIDYYDTGVQLLEALKNKMYKAVLLDINMEPMDGFSVAEAIGKSGYRTKIIFVTSHEDVVYDTFDYTPFYFIRKSRYETYVQRVVKKLIAIDGYEKTIVLDDKDGIININSGDITYVQSEDHYLTVHTADGNSYVIRKNMMEFGQDITGTDIIRAHKKYMINYRYISRINQSTNEVIMKAGETLKLGRSYKDTFMKGYMQYRHNRQTYE</sequence>
<dbReference type="PROSITE" id="PS50110">
    <property type="entry name" value="RESPONSE_REGULATORY"/>
    <property type="match status" value="1"/>
</dbReference>
<dbReference type="OrthoDB" id="9788600at2"/>
<dbReference type="InterPro" id="IPR011006">
    <property type="entry name" value="CheY-like_superfamily"/>
</dbReference>
<dbReference type="PANTHER" id="PTHR37299:SF1">
    <property type="entry name" value="STAGE 0 SPORULATION PROTEIN A HOMOLOG"/>
    <property type="match status" value="1"/>
</dbReference>
<name>A0A174YUN4_9FIRM</name>
<dbReference type="EMBL" id="CZBU01000002">
    <property type="protein sequence ID" value="CUQ76399.1"/>
    <property type="molecule type" value="Genomic_DNA"/>
</dbReference>
<dbReference type="PROSITE" id="PS50930">
    <property type="entry name" value="HTH_LYTTR"/>
    <property type="match status" value="1"/>
</dbReference>
<proteinExistence type="predicted"/>
<dbReference type="PANTHER" id="PTHR37299">
    <property type="entry name" value="TRANSCRIPTIONAL REGULATOR-RELATED"/>
    <property type="match status" value="1"/>
</dbReference>
<dbReference type="Gene3D" id="3.40.50.2300">
    <property type="match status" value="1"/>
</dbReference>
<dbReference type="GO" id="GO:0003677">
    <property type="term" value="F:DNA binding"/>
    <property type="evidence" value="ECO:0007669"/>
    <property type="project" value="InterPro"/>
</dbReference>
<protein>
    <recommendedName>
        <fullName evidence="1">Stage 0 sporulation protein A homolog</fullName>
    </recommendedName>
</protein>
<dbReference type="SUPFAM" id="SSF52172">
    <property type="entry name" value="CheY-like"/>
    <property type="match status" value="1"/>
</dbReference>
<reference evidence="6 7" key="1">
    <citation type="submission" date="2015-09" db="EMBL/GenBank/DDBJ databases">
        <authorList>
            <consortium name="Pathogen Informatics"/>
        </authorList>
    </citation>
    <scope>NUCLEOTIDE SEQUENCE [LARGE SCALE GENOMIC DNA]</scope>
    <source>
        <strain evidence="6 7">2789STDY5834875</strain>
    </source>
</reference>
<dbReference type="InterPro" id="IPR001789">
    <property type="entry name" value="Sig_transdc_resp-reg_receiver"/>
</dbReference>
<evidence type="ECO:0000256" key="1">
    <source>
        <dbReference type="ARBA" id="ARBA00018672"/>
    </source>
</evidence>
<comment type="function">
    <text evidence="2">May play the central regulatory role in sporulation. It may be an element of the effector pathway responsible for the activation of sporulation genes in response to nutritional stress. Spo0A may act in concert with spo0H (a sigma factor) to control the expression of some genes that are critical to the sporulation process.</text>
</comment>
<evidence type="ECO:0000313" key="6">
    <source>
        <dbReference type="EMBL" id="CUQ76399.1"/>
    </source>
</evidence>
<organism evidence="6 7">
    <name type="scientific">Lachnospira eligens</name>
    <dbReference type="NCBI Taxonomy" id="39485"/>
    <lineage>
        <taxon>Bacteria</taxon>
        <taxon>Bacillati</taxon>
        <taxon>Bacillota</taxon>
        <taxon>Clostridia</taxon>
        <taxon>Lachnospirales</taxon>
        <taxon>Lachnospiraceae</taxon>
        <taxon>Lachnospira</taxon>
    </lineage>
</organism>
<evidence type="ECO:0000259" key="5">
    <source>
        <dbReference type="PROSITE" id="PS50930"/>
    </source>
</evidence>
<dbReference type="RefSeq" id="WP_055215094.1">
    <property type="nucleotide sequence ID" value="NZ_CZBU01000002.1"/>
</dbReference>
<dbReference type="InterPro" id="IPR046947">
    <property type="entry name" value="LytR-like"/>
</dbReference>
<evidence type="ECO:0000313" key="7">
    <source>
        <dbReference type="Proteomes" id="UP000095621"/>
    </source>
</evidence>
<dbReference type="SMART" id="SM00448">
    <property type="entry name" value="REC"/>
    <property type="match status" value="1"/>
</dbReference>
<evidence type="ECO:0000256" key="3">
    <source>
        <dbReference type="PROSITE-ProRule" id="PRU00169"/>
    </source>
</evidence>
<feature type="modified residue" description="4-aspartylphosphate" evidence="3">
    <location>
        <position position="60"/>
    </location>
</feature>
<dbReference type="Pfam" id="PF04397">
    <property type="entry name" value="LytTR"/>
    <property type="match status" value="1"/>
</dbReference>
<evidence type="ECO:0000256" key="2">
    <source>
        <dbReference type="ARBA" id="ARBA00024867"/>
    </source>
</evidence>
<dbReference type="Pfam" id="PF00072">
    <property type="entry name" value="Response_reg"/>
    <property type="match status" value="1"/>
</dbReference>
<gene>
    <name evidence="6" type="primary">lytR_3</name>
    <name evidence="6" type="ORF">ERS852490_01034</name>
</gene>